<dbReference type="Pfam" id="PF13462">
    <property type="entry name" value="Thioredoxin_4"/>
    <property type="match status" value="1"/>
</dbReference>
<feature type="transmembrane region" description="Helical" evidence="7">
    <location>
        <begin position="20"/>
        <end position="40"/>
    </location>
</feature>
<dbReference type="PROSITE" id="PS51352">
    <property type="entry name" value="THIOREDOXIN_2"/>
    <property type="match status" value="1"/>
</dbReference>
<dbReference type="InterPro" id="IPR012336">
    <property type="entry name" value="Thioredoxin-like_fold"/>
</dbReference>
<keyword evidence="7" id="KW-1133">Transmembrane helix</keyword>
<dbReference type="InterPro" id="IPR036249">
    <property type="entry name" value="Thioredoxin-like_sf"/>
</dbReference>
<keyword evidence="3" id="KW-0732">Signal</keyword>
<evidence type="ECO:0000259" key="8">
    <source>
        <dbReference type="PROSITE" id="PS51352"/>
    </source>
</evidence>
<dbReference type="AlphaFoldDB" id="A0A7J4IYX3"/>
<dbReference type="Gene3D" id="3.40.30.10">
    <property type="entry name" value="Glutaredoxin"/>
    <property type="match status" value="1"/>
</dbReference>
<accession>A0A7J4IYX3</accession>
<protein>
    <submittedName>
        <fullName evidence="9">Thioredoxin domain-containing protein</fullName>
    </submittedName>
</protein>
<comment type="caution">
    <text evidence="9">The sequence shown here is derived from an EMBL/GenBank/DDBJ whole genome shotgun (WGS) entry which is preliminary data.</text>
</comment>
<dbReference type="Proteomes" id="UP000565078">
    <property type="component" value="Unassembled WGS sequence"/>
</dbReference>
<keyword evidence="7" id="KW-0812">Transmembrane</keyword>
<keyword evidence="4" id="KW-0560">Oxidoreductase</keyword>
<keyword evidence="7" id="KW-0472">Membrane</keyword>
<evidence type="ECO:0000256" key="5">
    <source>
        <dbReference type="ARBA" id="ARBA00023157"/>
    </source>
</evidence>
<dbReference type="EMBL" id="DUGC01000041">
    <property type="protein sequence ID" value="HIH09469.1"/>
    <property type="molecule type" value="Genomic_DNA"/>
</dbReference>
<reference evidence="10" key="1">
    <citation type="journal article" date="2020" name="bioRxiv">
        <title>A rank-normalized archaeal taxonomy based on genome phylogeny resolves widespread incomplete and uneven classifications.</title>
        <authorList>
            <person name="Rinke C."/>
            <person name="Chuvochina M."/>
            <person name="Mussig A.J."/>
            <person name="Chaumeil P.-A."/>
            <person name="Waite D.W."/>
            <person name="Whitman W.B."/>
            <person name="Parks D.H."/>
            <person name="Hugenholtz P."/>
        </authorList>
    </citation>
    <scope>NUCLEOTIDE SEQUENCE [LARGE SCALE GENOMIC DNA]</scope>
</reference>
<comment type="similarity">
    <text evidence="1">Belongs to the thioredoxin family. DsbA subfamily.</text>
</comment>
<evidence type="ECO:0000313" key="9">
    <source>
        <dbReference type="EMBL" id="HIH09469.1"/>
    </source>
</evidence>
<evidence type="ECO:0000313" key="10">
    <source>
        <dbReference type="Proteomes" id="UP000565078"/>
    </source>
</evidence>
<keyword evidence="6" id="KW-0676">Redox-active center</keyword>
<gene>
    <name evidence="9" type="ORF">HA254_02255</name>
</gene>
<evidence type="ECO:0000256" key="3">
    <source>
        <dbReference type="ARBA" id="ARBA00022729"/>
    </source>
</evidence>
<proteinExistence type="inferred from homology"/>
<dbReference type="PANTHER" id="PTHR13887">
    <property type="entry name" value="GLUTATHIONE S-TRANSFERASE KAPPA"/>
    <property type="match status" value="1"/>
</dbReference>
<dbReference type="PANTHER" id="PTHR13887:SF14">
    <property type="entry name" value="DISULFIDE BOND FORMATION PROTEIN D"/>
    <property type="match status" value="1"/>
</dbReference>
<dbReference type="GO" id="GO:0016491">
    <property type="term" value="F:oxidoreductase activity"/>
    <property type="evidence" value="ECO:0007669"/>
    <property type="project" value="UniProtKB-KW"/>
</dbReference>
<sequence length="216" mass="23685">MSKLSDMKKAKEKAGRFGWLYNLLAIIFIVALVGLIYMAFFSGSPSFDMAKLESAGHHAGSPLAKVHIVEFSDFECPACGVAYGTLERVKQDFNSDIYLTYRHFPLSALHPFAQKAAEASECAAEQGKFWEMHGQLFENQQALAASDLRQYASGLGLDVDQFSSCLDSGKYAPIVASDYSAGIGVGVDSTPSFFINGKKYGNLTYEQFRSVIENAR</sequence>
<evidence type="ECO:0000256" key="1">
    <source>
        <dbReference type="ARBA" id="ARBA00005791"/>
    </source>
</evidence>
<name>A0A7J4IYX3_9ARCH</name>
<evidence type="ECO:0000256" key="6">
    <source>
        <dbReference type="ARBA" id="ARBA00023284"/>
    </source>
</evidence>
<evidence type="ECO:0000256" key="7">
    <source>
        <dbReference type="SAM" id="Phobius"/>
    </source>
</evidence>
<organism evidence="9 10">
    <name type="scientific">Candidatus Iainarchaeum sp</name>
    <dbReference type="NCBI Taxonomy" id="3101447"/>
    <lineage>
        <taxon>Archaea</taxon>
        <taxon>Candidatus Iainarchaeota</taxon>
        <taxon>Candidatus Iainarchaeia</taxon>
        <taxon>Candidatus Iainarchaeales</taxon>
        <taxon>Candidatus Iainarchaeaceae</taxon>
        <taxon>Candidatus Iainarchaeum</taxon>
    </lineage>
</organism>
<evidence type="ECO:0000256" key="2">
    <source>
        <dbReference type="ARBA" id="ARBA00007787"/>
    </source>
</evidence>
<comment type="similarity">
    <text evidence="2">Belongs to the glutaredoxin family.</text>
</comment>
<dbReference type="InterPro" id="IPR013766">
    <property type="entry name" value="Thioredoxin_domain"/>
</dbReference>
<keyword evidence="5" id="KW-1015">Disulfide bond</keyword>
<dbReference type="SUPFAM" id="SSF52833">
    <property type="entry name" value="Thioredoxin-like"/>
    <property type="match status" value="1"/>
</dbReference>
<evidence type="ECO:0000256" key="4">
    <source>
        <dbReference type="ARBA" id="ARBA00023002"/>
    </source>
</evidence>
<feature type="domain" description="Thioredoxin" evidence="8">
    <location>
        <begin position="38"/>
        <end position="216"/>
    </location>
</feature>